<dbReference type="Pfam" id="PF13635">
    <property type="entry name" value="DUF4143"/>
    <property type="match status" value="1"/>
</dbReference>
<comment type="caution">
    <text evidence="3">The sequence shown here is derived from an EMBL/GenBank/DDBJ whole genome shotgun (WGS) entry which is preliminary data.</text>
</comment>
<evidence type="ECO:0000313" key="3">
    <source>
        <dbReference type="EMBL" id="MBO8456100.1"/>
    </source>
</evidence>
<reference evidence="3" key="2">
    <citation type="journal article" date="2021" name="PeerJ">
        <title>Extensive microbial diversity within the chicken gut microbiome revealed by metagenomics and culture.</title>
        <authorList>
            <person name="Gilroy R."/>
            <person name="Ravi A."/>
            <person name="Getino M."/>
            <person name="Pursley I."/>
            <person name="Horton D.L."/>
            <person name="Alikhan N.F."/>
            <person name="Baker D."/>
            <person name="Gharbi K."/>
            <person name="Hall N."/>
            <person name="Watson M."/>
            <person name="Adriaenssens E.M."/>
            <person name="Foster-Nyarko E."/>
            <person name="Jarju S."/>
            <person name="Secka A."/>
            <person name="Antonio M."/>
            <person name="Oren A."/>
            <person name="Chaudhuri R.R."/>
            <person name="La Ragione R."/>
            <person name="Hildebrand F."/>
            <person name="Pallen M.J."/>
        </authorList>
    </citation>
    <scope>NUCLEOTIDE SEQUENCE</scope>
    <source>
        <strain evidence="3">B1-3475</strain>
    </source>
</reference>
<feature type="domain" description="AAA" evidence="1">
    <location>
        <begin position="35"/>
        <end position="162"/>
    </location>
</feature>
<dbReference type="AlphaFoldDB" id="A0A9D9HLL3"/>
<keyword evidence="3" id="KW-0067">ATP-binding</keyword>
<dbReference type="Proteomes" id="UP000823617">
    <property type="component" value="Unassembled WGS sequence"/>
</dbReference>
<protein>
    <submittedName>
        <fullName evidence="3">ATP-binding protein</fullName>
    </submittedName>
</protein>
<gene>
    <name evidence="3" type="ORF">IAC08_06830</name>
</gene>
<dbReference type="InterPro" id="IPR027417">
    <property type="entry name" value="P-loop_NTPase"/>
</dbReference>
<evidence type="ECO:0000313" key="4">
    <source>
        <dbReference type="Proteomes" id="UP000823617"/>
    </source>
</evidence>
<name>A0A9D9HLL3_9BACT</name>
<dbReference type="InterPro" id="IPR041682">
    <property type="entry name" value="AAA_14"/>
</dbReference>
<feature type="domain" description="DUF4143" evidence="2">
    <location>
        <begin position="220"/>
        <end position="364"/>
    </location>
</feature>
<keyword evidence="3" id="KW-0547">Nucleotide-binding</keyword>
<reference evidence="3" key="1">
    <citation type="submission" date="2020-10" db="EMBL/GenBank/DDBJ databases">
        <authorList>
            <person name="Gilroy R."/>
        </authorList>
    </citation>
    <scope>NUCLEOTIDE SEQUENCE</scope>
    <source>
        <strain evidence="3">B1-3475</strain>
    </source>
</reference>
<evidence type="ECO:0000259" key="1">
    <source>
        <dbReference type="Pfam" id="PF13173"/>
    </source>
</evidence>
<dbReference type="GO" id="GO:0005524">
    <property type="term" value="F:ATP binding"/>
    <property type="evidence" value="ECO:0007669"/>
    <property type="project" value="UniProtKB-KW"/>
</dbReference>
<feature type="non-terminal residue" evidence="3">
    <location>
        <position position="402"/>
    </location>
</feature>
<organism evidence="3 4">
    <name type="scientific">Candidatus Cryptobacteroides intestinigallinarum</name>
    <dbReference type="NCBI Taxonomy" id="2840767"/>
    <lineage>
        <taxon>Bacteria</taxon>
        <taxon>Pseudomonadati</taxon>
        <taxon>Bacteroidota</taxon>
        <taxon>Bacteroidia</taxon>
        <taxon>Bacteroidales</taxon>
        <taxon>Candidatus Cryptobacteroides</taxon>
    </lineage>
</organism>
<dbReference type="InterPro" id="IPR025420">
    <property type="entry name" value="DUF4143"/>
</dbReference>
<accession>A0A9D9HLL3</accession>
<sequence length="402" mass="46014">MDKNILRTVLADNQTEVSRYAVTPRDFRFDESSNYVLVGIRRAGKSFLLYQRMQEFLAQGKGWDEMLYVNFEDERLSGMKALDLNMLIEIHLERYGKRPVMFLDEIQNIEGWEKFARRLADMKYTVYITGSNAKMLGSEVQSTLGGRYIPVCVYPYGFTEFLNARGLRVTADMLYGTETRASVKREFNDYFHGGGFPEGIHMPVKRDYLTSLYQKIYLGDIAARHSVENTFALRVLFRKMAESVKQPVSFNRLSNIVSSTGAKVGTSTVINYVEYAKEAWLVSPVPNYAGKLTDKESSPKYYFTDNGILNLFLLGDETSLLENLVAVALLRKYGREDSVFFYNRNIEVDFYIPESGIAIQVCYSLASEDTIKREVGALEKFARVVEACRTMLVITMDEEKTI</sequence>
<proteinExistence type="predicted"/>
<dbReference type="EMBL" id="JADIMK010000072">
    <property type="protein sequence ID" value="MBO8456100.1"/>
    <property type="molecule type" value="Genomic_DNA"/>
</dbReference>
<dbReference type="Pfam" id="PF13173">
    <property type="entry name" value="AAA_14"/>
    <property type="match status" value="1"/>
</dbReference>
<dbReference type="PANTHER" id="PTHR33295">
    <property type="entry name" value="ATPASE"/>
    <property type="match status" value="1"/>
</dbReference>
<dbReference type="PANTHER" id="PTHR33295:SF8">
    <property type="entry name" value="AAA+ ATPASE DOMAIN-CONTAINING PROTEIN"/>
    <property type="match status" value="1"/>
</dbReference>
<dbReference type="SUPFAM" id="SSF52540">
    <property type="entry name" value="P-loop containing nucleoside triphosphate hydrolases"/>
    <property type="match status" value="1"/>
</dbReference>
<evidence type="ECO:0000259" key="2">
    <source>
        <dbReference type="Pfam" id="PF13635"/>
    </source>
</evidence>